<evidence type="ECO:0000313" key="1">
    <source>
        <dbReference type="EMBL" id="KAG2550598.1"/>
    </source>
</evidence>
<dbReference type="AlphaFoldDB" id="A0A8T0NP28"/>
<evidence type="ECO:0000313" key="2">
    <source>
        <dbReference type="Proteomes" id="UP000823388"/>
    </source>
</evidence>
<keyword evidence="2" id="KW-1185">Reference proteome</keyword>
<organism evidence="1 2">
    <name type="scientific">Panicum virgatum</name>
    <name type="common">Blackwell switchgrass</name>
    <dbReference type="NCBI Taxonomy" id="38727"/>
    <lineage>
        <taxon>Eukaryota</taxon>
        <taxon>Viridiplantae</taxon>
        <taxon>Streptophyta</taxon>
        <taxon>Embryophyta</taxon>
        <taxon>Tracheophyta</taxon>
        <taxon>Spermatophyta</taxon>
        <taxon>Magnoliopsida</taxon>
        <taxon>Liliopsida</taxon>
        <taxon>Poales</taxon>
        <taxon>Poaceae</taxon>
        <taxon>PACMAD clade</taxon>
        <taxon>Panicoideae</taxon>
        <taxon>Panicodae</taxon>
        <taxon>Paniceae</taxon>
        <taxon>Panicinae</taxon>
        <taxon>Panicum</taxon>
        <taxon>Panicum sect. Hiantes</taxon>
    </lineage>
</organism>
<accession>A0A8T0NP28</accession>
<evidence type="ECO:0008006" key="3">
    <source>
        <dbReference type="Google" id="ProtNLM"/>
    </source>
</evidence>
<proteinExistence type="predicted"/>
<sequence>MFLHVVGHNQRFRVIHQSWRRYVEIVHKYFKEVLYAIGELRHDLIRPPSSETPLKIRNSHRWYPYLKDCVGAIDGTHVHARVLAKMQATFRGRKNYPTQNEYSGNEVTGTQVYNHLRKWRQRWVRVTKLRELSGALWNENTCMISLEEHYKGHVKAHPKGADLLNKPIENYHQMQIIFANGQATGKFDMGSSEPLGSPSDFAESTLNMDSDVGVAVGGTAEQTKTQIAGAGVGAAVAGGGSGSPSEASNKWKRCMLSEGDIIVLTGMIDAVNNVPSGIRETKVEDSHPELYGAIVFMPGFIDEALMAAYNHLLDNKAQGSAFVKMNDAHRVLWLRTYLAKHYYM</sequence>
<gene>
    <name evidence="1" type="ORF">PVAP13_9KG328832</name>
</gene>
<dbReference type="EMBL" id="CM029053">
    <property type="protein sequence ID" value="KAG2550598.1"/>
    <property type="molecule type" value="Genomic_DNA"/>
</dbReference>
<comment type="caution">
    <text evidence="1">The sequence shown here is derived from an EMBL/GenBank/DDBJ whole genome shotgun (WGS) entry which is preliminary data.</text>
</comment>
<protein>
    <recommendedName>
        <fullName evidence="3">Myb/SANT-like domain-containing protein</fullName>
    </recommendedName>
</protein>
<name>A0A8T0NP28_PANVG</name>
<reference evidence="1" key="1">
    <citation type="submission" date="2020-05" db="EMBL/GenBank/DDBJ databases">
        <title>WGS assembly of Panicum virgatum.</title>
        <authorList>
            <person name="Lovell J.T."/>
            <person name="Jenkins J."/>
            <person name="Shu S."/>
            <person name="Juenger T.E."/>
            <person name="Schmutz J."/>
        </authorList>
    </citation>
    <scope>NUCLEOTIDE SEQUENCE</scope>
    <source>
        <strain evidence="1">AP13</strain>
    </source>
</reference>
<dbReference type="PANTHER" id="PTHR47127">
    <property type="entry name" value="10A19I.15"/>
    <property type="match status" value="1"/>
</dbReference>
<dbReference type="Proteomes" id="UP000823388">
    <property type="component" value="Chromosome 9K"/>
</dbReference>